<dbReference type="WBParaSite" id="EVEC_0001037601-mRNA-1">
    <property type="protein sequence ID" value="EVEC_0001037601-mRNA-1"/>
    <property type="gene ID" value="EVEC_0001037601"/>
</dbReference>
<feature type="domain" description="LTD" evidence="5">
    <location>
        <begin position="979"/>
        <end position="1099"/>
    </location>
</feature>
<protein>
    <submittedName>
        <fullName evidence="8">LTD domain-containing protein</fullName>
    </submittedName>
</protein>
<name>A0A0N4VHS5_ENTVE</name>
<reference evidence="8" key="1">
    <citation type="submission" date="2017-02" db="UniProtKB">
        <authorList>
            <consortium name="WormBaseParasite"/>
        </authorList>
    </citation>
    <scope>IDENTIFICATION</scope>
</reference>
<dbReference type="GO" id="GO:0090435">
    <property type="term" value="P:protein localization to nuclear envelope"/>
    <property type="evidence" value="ECO:0007669"/>
    <property type="project" value="TreeGrafter"/>
</dbReference>
<dbReference type="SUPFAM" id="SSF74853">
    <property type="entry name" value="Lamin A/C globular tail domain"/>
    <property type="match status" value="1"/>
</dbReference>
<feature type="coiled-coil region" evidence="3">
    <location>
        <begin position="649"/>
        <end position="683"/>
    </location>
</feature>
<dbReference type="InterPro" id="IPR036415">
    <property type="entry name" value="Lamin_tail_dom_sf"/>
</dbReference>
<dbReference type="Pfam" id="PF00038">
    <property type="entry name" value="Filament"/>
    <property type="match status" value="1"/>
</dbReference>
<evidence type="ECO:0000256" key="1">
    <source>
        <dbReference type="ARBA" id="ARBA00022754"/>
    </source>
</evidence>
<evidence type="ECO:0000313" key="8">
    <source>
        <dbReference type="WBParaSite" id="EVEC_0001037601-mRNA-1"/>
    </source>
</evidence>
<reference evidence="6 7" key="2">
    <citation type="submission" date="2018-10" db="EMBL/GenBank/DDBJ databases">
        <authorList>
            <consortium name="Pathogen Informatics"/>
        </authorList>
    </citation>
    <scope>NUCLEOTIDE SEQUENCE [LARGE SCALE GENOMIC DNA]</scope>
</reference>
<dbReference type="Gene3D" id="1.20.5.500">
    <property type="entry name" value="Single helix bin"/>
    <property type="match status" value="1"/>
</dbReference>
<dbReference type="SUPFAM" id="SSF64593">
    <property type="entry name" value="Intermediate filament protein, coiled coil region"/>
    <property type="match status" value="1"/>
</dbReference>
<dbReference type="GO" id="GO:0031507">
    <property type="term" value="P:heterochromatin formation"/>
    <property type="evidence" value="ECO:0007669"/>
    <property type="project" value="TreeGrafter"/>
</dbReference>
<dbReference type="Proteomes" id="UP000274131">
    <property type="component" value="Unassembled WGS sequence"/>
</dbReference>
<organism evidence="8">
    <name type="scientific">Enterobius vermicularis</name>
    <name type="common">Human pinworm</name>
    <dbReference type="NCBI Taxonomy" id="51028"/>
    <lineage>
        <taxon>Eukaryota</taxon>
        <taxon>Metazoa</taxon>
        <taxon>Ecdysozoa</taxon>
        <taxon>Nematoda</taxon>
        <taxon>Chromadorea</taxon>
        <taxon>Rhabditida</taxon>
        <taxon>Spirurina</taxon>
        <taxon>Oxyuridomorpha</taxon>
        <taxon>Oxyuroidea</taxon>
        <taxon>Oxyuridae</taxon>
        <taxon>Enterobius</taxon>
    </lineage>
</organism>
<dbReference type="PANTHER" id="PTHR45721:SF12">
    <property type="entry name" value="INTERMEDIATE FILAMENT PROTEIN IFA-1"/>
    <property type="match status" value="1"/>
</dbReference>
<keyword evidence="2 3" id="KW-0175">Coiled coil</keyword>
<evidence type="ECO:0000256" key="3">
    <source>
        <dbReference type="SAM" id="Coils"/>
    </source>
</evidence>
<dbReference type="GO" id="GO:0005200">
    <property type="term" value="F:structural constituent of cytoskeleton"/>
    <property type="evidence" value="ECO:0007669"/>
    <property type="project" value="TreeGrafter"/>
</dbReference>
<dbReference type="STRING" id="51028.A0A0N4VHS5"/>
<evidence type="ECO:0000256" key="2">
    <source>
        <dbReference type="ARBA" id="ARBA00023054"/>
    </source>
</evidence>
<dbReference type="AlphaFoldDB" id="A0A0N4VHS5"/>
<dbReference type="PROSITE" id="PS51841">
    <property type="entry name" value="LTD"/>
    <property type="match status" value="1"/>
</dbReference>
<feature type="coiled-coil region" evidence="3">
    <location>
        <begin position="906"/>
        <end position="940"/>
    </location>
</feature>
<feature type="compositionally biased region" description="Basic and acidic residues" evidence="4">
    <location>
        <begin position="131"/>
        <end position="152"/>
    </location>
</feature>
<evidence type="ECO:0000313" key="7">
    <source>
        <dbReference type="Proteomes" id="UP000274131"/>
    </source>
</evidence>
<dbReference type="EMBL" id="UXUI01010254">
    <property type="protein sequence ID" value="VDD94970.1"/>
    <property type="molecule type" value="Genomic_DNA"/>
</dbReference>
<sequence>MRWKKLSFVHDWKRKRKPGAISTFGPTNLKQSDLADALAAAIIIHDLSPAREVEIENYEPSLKILDAVLPEIRVSPPADPAPSETKIPLAEMEEYDLQSLCESLEAGKVDIKDKEMVVEPEEQSILNTEESVEHLAEEKSEESTEETIKKDDKEEDEKEEEEEEVETTMKVEGKEQREEKRVEVGEREEVEDERQEDKLGLKADKEAEEEEEGKKETEELSVESVRVERVEEEKEKYKRDEEVGEDKLEFVEAEKGDEMKEESIKEKQEMEKSKADSSVVVTAVLEKKEENEEVEKNSVAYVSAEKLREVKKENSGKKIEMRKTEMESSLVMEVKLEKVEENEEVVESKLESVTAKKVELKEEKVKEKEALKGKMEPSAVLEVKLEKKEESGEAEESKSEYVAARIVEEVRKEKNEGKEAQKVEIESSAVVNVNLEKNGEEEEVEKTKMESPVLAGAELLKKDAAEDKVKFAIALEVKKEKIKEDEGIAESGMESLTVKTLKEKKEDAERGEAISTVEFSKITASESTDIQLEEKPCRNFLFATVKTTCSDDEQDKTFCIPDLRDLSDIETLLNKIRNKSCLIDKTPFPTRLINDKQIKQKREIAKLNDCFASLIEQTRFFEAVNKKASSDLQMFNRYKGPEKLYAKEIAEAKELSKKLDEECSELDKQITALRNEYNEKQKHFDNVLQLELYERKEIDRLITDYSQIEFESNLLKRRISETEDEVARLHEKNTFYTSLLNTTRKDAAEQRLFKLTQNNAAHVLLEEISLLHLEQDHELEELQASLIQKSNDSCKDSFKNDLTNALTEIRKEHEQKVSAARQELEFWYKMKSQEVQLNIDRKETDKQLIAEEMKKLQKQIVSLRKRSADYEEQNLQLLQLFAALSGQIKEEQRKHAAVLSESDAMIKNLCEEYTVLNRELQNLVKMKQSLEDEIGLYRNLMQKTDSFVGSGTTVKALRPKLITTEVEDTRLNEDMATTSWTTLEQRGKTDVIIEEVSTDGCYITIKNTNSIKPEPIGDWQLQRCLETGPDVIYKFPSYFVLQPNEIVKICSKGTNNNESADSSNCFWFIKDITFERNNSGQIELLNSEGKRFATHSQKTTVTTTLLRKNNSIDGDDTVVPTENDHLLEH</sequence>
<dbReference type="GO" id="GO:0006998">
    <property type="term" value="P:nuclear envelope organization"/>
    <property type="evidence" value="ECO:0007669"/>
    <property type="project" value="TreeGrafter"/>
</dbReference>
<feature type="coiled-coil region" evidence="3">
    <location>
        <begin position="307"/>
        <end position="370"/>
    </location>
</feature>
<dbReference type="GO" id="GO:0005652">
    <property type="term" value="C:nuclear lamina"/>
    <property type="evidence" value="ECO:0007669"/>
    <property type="project" value="TreeGrafter"/>
</dbReference>
<dbReference type="PANTHER" id="PTHR45721">
    <property type="entry name" value="LAMIN DM0-RELATED"/>
    <property type="match status" value="1"/>
</dbReference>
<accession>A0A0N4VHS5</accession>
<dbReference type="Pfam" id="PF00932">
    <property type="entry name" value="LTD"/>
    <property type="match status" value="1"/>
</dbReference>
<feature type="compositionally biased region" description="Basic and acidic residues" evidence="4">
    <location>
        <begin position="167"/>
        <end position="187"/>
    </location>
</feature>
<dbReference type="GO" id="GO:0007097">
    <property type="term" value="P:nuclear migration"/>
    <property type="evidence" value="ECO:0007669"/>
    <property type="project" value="TreeGrafter"/>
</dbReference>
<feature type="compositionally biased region" description="Basic and acidic residues" evidence="4">
    <location>
        <begin position="225"/>
        <end position="275"/>
    </location>
</feature>
<dbReference type="Gene3D" id="2.60.40.1260">
    <property type="entry name" value="Lamin Tail domain"/>
    <property type="match status" value="1"/>
</dbReference>
<gene>
    <name evidence="6" type="ORF">EVEC_LOCUS9721</name>
</gene>
<feature type="region of interest" description="Disordered" evidence="4">
    <location>
        <begin position="112"/>
        <end position="278"/>
    </location>
</feature>
<dbReference type="InterPro" id="IPR039008">
    <property type="entry name" value="IF_rod_dom"/>
</dbReference>
<dbReference type="GO" id="GO:0051664">
    <property type="term" value="P:nuclear pore localization"/>
    <property type="evidence" value="ECO:0007669"/>
    <property type="project" value="TreeGrafter"/>
</dbReference>
<feature type="compositionally biased region" description="Acidic residues" evidence="4">
    <location>
        <begin position="153"/>
        <end position="166"/>
    </location>
</feature>
<keyword evidence="7" id="KW-1185">Reference proteome</keyword>
<feature type="compositionally biased region" description="Basic and acidic residues" evidence="4">
    <location>
        <begin position="195"/>
        <end position="205"/>
    </location>
</feature>
<evidence type="ECO:0000256" key="4">
    <source>
        <dbReference type="SAM" id="MobiDB-lite"/>
    </source>
</evidence>
<dbReference type="OrthoDB" id="2441647at2759"/>
<evidence type="ECO:0000259" key="5">
    <source>
        <dbReference type="PROSITE" id="PS51841"/>
    </source>
</evidence>
<feature type="coiled-coil region" evidence="3">
    <location>
        <begin position="803"/>
        <end position="873"/>
    </location>
</feature>
<dbReference type="GO" id="GO:0005882">
    <property type="term" value="C:intermediate filament"/>
    <property type="evidence" value="ECO:0007669"/>
    <property type="project" value="UniProtKB-KW"/>
</dbReference>
<proteinExistence type="predicted"/>
<dbReference type="InterPro" id="IPR001322">
    <property type="entry name" value="Lamin_tail_dom"/>
</dbReference>
<evidence type="ECO:0000313" key="6">
    <source>
        <dbReference type="EMBL" id="VDD94970.1"/>
    </source>
</evidence>
<keyword evidence="1" id="KW-0403">Intermediate filament</keyword>